<organism evidence="1 2">
    <name type="scientific">Eretmocerus hayati</name>
    <dbReference type="NCBI Taxonomy" id="131215"/>
    <lineage>
        <taxon>Eukaryota</taxon>
        <taxon>Metazoa</taxon>
        <taxon>Ecdysozoa</taxon>
        <taxon>Arthropoda</taxon>
        <taxon>Hexapoda</taxon>
        <taxon>Insecta</taxon>
        <taxon>Pterygota</taxon>
        <taxon>Neoptera</taxon>
        <taxon>Endopterygota</taxon>
        <taxon>Hymenoptera</taxon>
        <taxon>Apocrita</taxon>
        <taxon>Proctotrupomorpha</taxon>
        <taxon>Chalcidoidea</taxon>
        <taxon>Aphelinidae</taxon>
        <taxon>Aphelininae</taxon>
        <taxon>Eretmocerus</taxon>
    </lineage>
</organism>
<evidence type="ECO:0000313" key="2">
    <source>
        <dbReference type="Proteomes" id="UP001239111"/>
    </source>
</evidence>
<reference evidence="1" key="1">
    <citation type="submission" date="2023-04" db="EMBL/GenBank/DDBJ databases">
        <title>A chromosome-level genome assembly of the parasitoid wasp Eretmocerus hayati.</title>
        <authorList>
            <person name="Zhong Y."/>
            <person name="Liu S."/>
            <person name="Liu Y."/>
        </authorList>
    </citation>
    <scope>NUCLEOTIDE SEQUENCE</scope>
    <source>
        <strain evidence="1">ZJU_SS_LIU_2023</strain>
    </source>
</reference>
<evidence type="ECO:0000313" key="1">
    <source>
        <dbReference type="EMBL" id="KAJ8666897.1"/>
    </source>
</evidence>
<gene>
    <name evidence="1" type="ORF">QAD02_008559</name>
</gene>
<accession>A0ACC2N976</accession>
<dbReference type="Proteomes" id="UP001239111">
    <property type="component" value="Chromosome 4"/>
</dbReference>
<proteinExistence type="predicted"/>
<comment type="caution">
    <text evidence="1">The sequence shown here is derived from an EMBL/GenBank/DDBJ whole genome shotgun (WGS) entry which is preliminary data.</text>
</comment>
<protein>
    <submittedName>
        <fullName evidence="1">Uncharacterized protein</fullName>
    </submittedName>
</protein>
<dbReference type="EMBL" id="CM056744">
    <property type="protein sequence ID" value="KAJ8666897.1"/>
    <property type="molecule type" value="Genomic_DNA"/>
</dbReference>
<name>A0ACC2N976_9HYME</name>
<sequence>MDSTYTMNIDRLNDDCLMNIFEFLPIADRFRAEMVCKRWHQICNLLWNSHRRFDINDEYLHLGRSKKFINYGLLKQILEKCAPHIVDVNLSKIPKKSQKILFDPVICKETVQFGTFDNISQELKRLLLKCSNIEELTLDSNMVRIDKAFLSRLLWRNRKLRFLRIEGYDLRGKGSFRIRYNNLETLIILACQVDVGFLDLQSLRESSKMKNLCLVGVFRGLTEVEQILPKNLVQLHLNISSYYIHIPSVIAETINLRELKILSIGHPALNDDVIGNLTQHCKNLMAIDLTGCDYVTDVGLRQLNSSLPNLICLNLNWDNRFTDAGLRNVNKKLRVLVAVENQFTDGCIERVLQEAQFLEKLDLGKCINVTEKIVRSAINIMLARAANNNSTPMEIGLYRNGLRVAEIENPCPLLKFSTRNYLGVDYSYFIDL</sequence>
<keyword evidence="2" id="KW-1185">Reference proteome</keyword>